<protein>
    <recommendedName>
        <fullName evidence="9">Coronin</fullName>
    </recommendedName>
</protein>
<name>A0A0B7APY5_9EUPU</name>
<feature type="repeat" description="WD" evidence="8">
    <location>
        <begin position="77"/>
        <end position="109"/>
    </location>
</feature>
<dbReference type="Pfam" id="PF12894">
    <property type="entry name" value="ANAPC4_WD40"/>
    <property type="match status" value="1"/>
</dbReference>
<dbReference type="Gene3D" id="2.130.10.10">
    <property type="entry name" value="YVTN repeat-like/Quinoprotein amine dehydrogenase"/>
    <property type="match status" value="1"/>
</dbReference>
<dbReference type="InterPro" id="IPR024977">
    <property type="entry name" value="Apc4-like_WD40_dom"/>
</dbReference>
<evidence type="ECO:0000259" key="10">
    <source>
        <dbReference type="SMART" id="SM01166"/>
    </source>
</evidence>
<keyword evidence="3" id="KW-0963">Cytoplasm</keyword>
<evidence type="ECO:0000256" key="4">
    <source>
        <dbReference type="ARBA" id="ARBA00022574"/>
    </source>
</evidence>
<organism evidence="11">
    <name type="scientific">Arion vulgaris</name>
    <dbReference type="NCBI Taxonomy" id="1028688"/>
    <lineage>
        <taxon>Eukaryota</taxon>
        <taxon>Metazoa</taxon>
        <taxon>Spiralia</taxon>
        <taxon>Lophotrochozoa</taxon>
        <taxon>Mollusca</taxon>
        <taxon>Gastropoda</taxon>
        <taxon>Heterobranchia</taxon>
        <taxon>Euthyneura</taxon>
        <taxon>Panpulmonata</taxon>
        <taxon>Eupulmonata</taxon>
        <taxon>Stylommatophora</taxon>
        <taxon>Helicina</taxon>
        <taxon>Arionoidea</taxon>
        <taxon>Arionidae</taxon>
        <taxon>Arion</taxon>
    </lineage>
</organism>
<dbReference type="InterPro" id="IPR015943">
    <property type="entry name" value="WD40/YVTN_repeat-like_dom_sf"/>
</dbReference>
<evidence type="ECO:0000256" key="1">
    <source>
        <dbReference type="ARBA" id="ARBA00004496"/>
    </source>
</evidence>
<dbReference type="InterPro" id="IPR015505">
    <property type="entry name" value="Coronin"/>
</dbReference>
<dbReference type="Pfam" id="PF08953">
    <property type="entry name" value="DUF1899"/>
    <property type="match status" value="1"/>
</dbReference>
<keyword evidence="4 8" id="KW-0853">WD repeat</keyword>
<dbReference type="InterPro" id="IPR001680">
    <property type="entry name" value="WD40_rpt"/>
</dbReference>
<dbReference type="GO" id="GO:0005737">
    <property type="term" value="C:cytoplasm"/>
    <property type="evidence" value="ECO:0007669"/>
    <property type="project" value="UniProtKB-SubCell"/>
</dbReference>
<evidence type="ECO:0000256" key="3">
    <source>
        <dbReference type="ARBA" id="ARBA00022490"/>
    </source>
</evidence>
<feature type="repeat" description="WD" evidence="8">
    <location>
        <begin position="171"/>
        <end position="212"/>
    </location>
</feature>
<keyword evidence="6" id="KW-0009">Actin-binding</keyword>
<dbReference type="PROSITE" id="PS50082">
    <property type="entry name" value="WD_REPEATS_2"/>
    <property type="match status" value="2"/>
</dbReference>
<comment type="similarity">
    <text evidence="2 9">Belongs to the WD repeat coronin family.</text>
</comment>
<dbReference type="EMBL" id="HACG01036250">
    <property type="protein sequence ID" value="CEK83115.1"/>
    <property type="molecule type" value="Transcribed_RNA"/>
</dbReference>
<evidence type="ECO:0000313" key="12">
    <source>
        <dbReference type="EMBL" id="CEK83115.1"/>
    </source>
</evidence>
<sequence length="374" mass="41468">MAWRFKVSKYKNAAPKFPKKEEIITSIPVSDVTQSCGNHIKASCVYVAFNIDSAGGGNLSYLPLSTSGRQSSSLPVIHAHADFVTDLDFSPFDDYLLATCSQDNRVNLWLLPDESSLALLSNPVTTLPEFPRRVENVLWNPQADGILAVTSHTTVKIYNVAGAAGTEVFDFSNHGDQIQSISWKDDGTLLVTSCRDKIIRVIDIRANSVVQEGPGHQNIKDSRVLWLGGKDMFMSTGFSQGRAREVRIWDPRNLSSSLMNMDIGSSTGTIMPFFDPDTSMTFLIGKGDTALNFVEFTEKDPYLTEAGADRTEQIKGAALVPKRAMNLMDGEVNRLLLLTRNAIIPAPYIVPRKSYRDFLRPVPRYTGRSSWTFC</sequence>
<dbReference type="EMBL" id="HACG01036249">
    <property type="protein sequence ID" value="CEK83114.1"/>
    <property type="molecule type" value="Transcribed_RNA"/>
</dbReference>
<evidence type="ECO:0000313" key="11">
    <source>
        <dbReference type="EMBL" id="CEK83114.1"/>
    </source>
</evidence>
<comment type="function">
    <text evidence="7">F-actin regulator involved in anterograde Golgi to endosome transport: upon ubiquitination via 'Lys-33'-linked ubiquitin chains by the BCR(KLHL20) E3 ubiquitin ligase complex, interacts with EPS15 and localizes to the trans-Golgi network, where it promotes actin polymerization, thereby facilitating post-Golgi trafficking. May play a role in the maintenance of the Golgi apparatus morphology.</text>
</comment>
<dbReference type="SMART" id="SM01167">
    <property type="entry name" value="DUF1900"/>
    <property type="match status" value="1"/>
</dbReference>
<dbReference type="AlphaFoldDB" id="A0A0B7APY5"/>
<dbReference type="SMART" id="SM00320">
    <property type="entry name" value="WD40"/>
    <property type="match status" value="3"/>
</dbReference>
<dbReference type="PANTHER" id="PTHR10856:SF20">
    <property type="entry name" value="CORONIN-7"/>
    <property type="match status" value="1"/>
</dbReference>
<evidence type="ECO:0000256" key="5">
    <source>
        <dbReference type="ARBA" id="ARBA00022737"/>
    </source>
</evidence>
<evidence type="ECO:0000256" key="2">
    <source>
        <dbReference type="ARBA" id="ARBA00009482"/>
    </source>
</evidence>
<dbReference type="SUPFAM" id="SSF50978">
    <property type="entry name" value="WD40 repeat-like"/>
    <property type="match status" value="1"/>
</dbReference>
<evidence type="ECO:0000256" key="9">
    <source>
        <dbReference type="RuleBase" id="RU280818"/>
    </source>
</evidence>
<dbReference type="InterPro" id="IPR015048">
    <property type="entry name" value="DUF1899"/>
</dbReference>
<gene>
    <name evidence="11" type="primary">ORF135265</name>
    <name evidence="12" type="synonym">ORF135273</name>
</gene>
<evidence type="ECO:0000256" key="6">
    <source>
        <dbReference type="ARBA" id="ARBA00023203"/>
    </source>
</evidence>
<proteinExistence type="inferred from homology"/>
<dbReference type="GO" id="GO:0003779">
    <property type="term" value="F:actin binding"/>
    <property type="evidence" value="ECO:0007669"/>
    <property type="project" value="UniProtKB-KW"/>
</dbReference>
<accession>A0A0B7APY5</accession>
<comment type="subcellular location">
    <subcellularLocation>
        <location evidence="1">Cytoplasm</location>
    </subcellularLocation>
</comment>
<reference evidence="11" key="1">
    <citation type="submission" date="2014-12" db="EMBL/GenBank/DDBJ databases">
        <title>Insight into the proteome of Arion vulgaris.</title>
        <authorList>
            <person name="Aradska J."/>
            <person name="Bulat T."/>
            <person name="Smidak R."/>
            <person name="Sarate P."/>
            <person name="Gangsoo J."/>
            <person name="Sialana F."/>
            <person name="Bilban M."/>
            <person name="Lubec G."/>
        </authorList>
    </citation>
    <scope>NUCLEOTIDE SEQUENCE</scope>
    <source>
        <tissue evidence="11">Skin</tissue>
    </source>
</reference>
<dbReference type="PROSITE" id="PS50294">
    <property type="entry name" value="WD_REPEATS_REGION"/>
    <property type="match status" value="2"/>
</dbReference>
<evidence type="ECO:0000256" key="8">
    <source>
        <dbReference type="PROSITE-ProRule" id="PRU00221"/>
    </source>
</evidence>
<evidence type="ECO:0000256" key="7">
    <source>
        <dbReference type="ARBA" id="ARBA00024838"/>
    </source>
</evidence>
<keyword evidence="5 9" id="KW-0677">Repeat</keyword>
<dbReference type="Pfam" id="PF00400">
    <property type="entry name" value="WD40"/>
    <property type="match status" value="1"/>
</dbReference>
<feature type="domain" description="DUF1899" evidence="10">
    <location>
        <begin position="4"/>
        <end position="68"/>
    </location>
</feature>
<dbReference type="SMART" id="SM01166">
    <property type="entry name" value="DUF1899"/>
    <property type="match status" value="1"/>
</dbReference>
<dbReference type="PANTHER" id="PTHR10856">
    <property type="entry name" value="CORONIN"/>
    <property type="match status" value="1"/>
</dbReference>
<dbReference type="InterPro" id="IPR036322">
    <property type="entry name" value="WD40_repeat_dom_sf"/>
</dbReference>